<dbReference type="Proteomes" id="UP001190465">
    <property type="component" value="Chromosome"/>
</dbReference>
<evidence type="ECO:0000256" key="1">
    <source>
        <dbReference type="SAM" id="MobiDB-lite"/>
    </source>
</evidence>
<sequence length="495" mass="54405">MPRDFDAHADGQPYAQVRETHTGVVILVGERAYKAKRPVVTDFLDFSTRDAREHALTRELELNNRLAPQAYLGIAQLDGPGPDDREPVLVMNRYPDAVRLSTRVAADLETVRAEVERVAVVLADFHRSARRGREIDAQARVLAIKGRWDDNLAELEKFTGAVASAAAVRQIKELAHRYIRGRAVLFADRISLRRIVDGHGDLLADDIFCVDGYPNLLDCMDFDDRLRYVDGLDDAAFLAMDLEFLGRPDLAEAYLDRYCGCAADEAPQSLRHFYIAYRAGVRAKVDCIRHAQGHPEAAADAARHLDLALAHLRAAVPRLTLVGGGPGTGKTTLARALAERVGARVISTDDVRRDLERDDVIAGAPGELDAGLYAPENVAMVYKVVLRRAHSVLAAGESVILDATWRDPAQREHARELADNAHAVLLEMECSAALAEAQNRIAQRRNSTSDATPEIARGIEERAVGDAWAGAHRIATDRPPAESVAQAEEIWRQAP</sequence>
<dbReference type="Gene3D" id="3.40.50.300">
    <property type="entry name" value="P-loop containing nucleotide triphosphate hydrolases"/>
    <property type="match status" value="1"/>
</dbReference>
<accession>A0ABM9M0H2</accession>
<reference evidence="2 3" key="1">
    <citation type="submission" date="2023-08" db="EMBL/GenBank/DDBJ databases">
        <authorList>
            <person name="Folkvardsen B D."/>
            <person name="Norman A."/>
        </authorList>
    </citation>
    <scope>NUCLEOTIDE SEQUENCE [LARGE SCALE GENOMIC DNA]</scope>
    <source>
        <strain evidence="2 3">Mu0053</strain>
    </source>
</reference>
<dbReference type="InterPro" id="IPR052732">
    <property type="entry name" value="Cell-binding_unc_protein"/>
</dbReference>
<protein>
    <submittedName>
        <fullName evidence="2">AAA family ATPase</fullName>
    </submittedName>
</protein>
<dbReference type="SUPFAM" id="SSF56112">
    <property type="entry name" value="Protein kinase-like (PK-like)"/>
    <property type="match status" value="1"/>
</dbReference>
<evidence type="ECO:0000313" key="3">
    <source>
        <dbReference type="Proteomes" id="UP001190465"/>
    </source>
</evidence>
<proteinExistence type="predicted"/>
<keyword evidence="3" id="KW-1185">Reference proteome</keyword>
<dbReference type="InterPro" id="IPR011009">
    <property type="entry name" value="Kinase-like_dom_sf"/>
</dbReference>
<dbReference type="SUPFAM" id="SSF52540">
    <property type="entry name" value="P-loop containing nucleoside triphosphate hydrolases"/>
    <property type="match status" value="1"/>
</dbReference>
<dbReference type="PANTHER" id="PTHR43883">
    <property type="entry name" value="SLR0207 PROTEIN"/>
    <property type="match status" value="1"/>
</dbReference>
<dbReference type="PANTHER" id="PTHR43883:SF1">
    <property type="entry name" value="GLUCONOKINASE"/>
    <property type="match status" value="1"/>
</dbReference>
<evidence type="ECO:0000313" key="2">
    <source>
        <dbReference type="EMBL" id="CAJ1507924.1"/>
    </source>
</evidence>
<organism evidence="2 3">
    <name type="scientific">[Mycobacterium] burgundiense</name>
    <dbReference type="NCBI Taxonomy" id="3064286"/>
    <lineage>
        <taxon>Bacteria</taxon>
        <taxon>Bacillati</taxon>
        <taxon>Actinomycetota</taxon>
        <taxon>Actinomycetes</taxon>
        <taxon>Mycobacteriales</taxon>
        <taxon>Mycobacteriaceae</taxon>
        <taxon>Mycolicibacterium</taxon>
    </lineage>
</organism>
<feature type="region of interest" description="Disordered" evidence="1">
    <location>
        <begin position="473"/>
        <end position="495"/>
    </location>
</feature>
<gene>
    <name evidence="2" type="ORF">MU0053_003674</name>
</gene>
<dbReference type="InterPro" id="IPR027417">
    <property type="entry name" value="P-loop_NTPase"/>
</dbReference>
<dbReference type="Pfam" id="PF13671">
    <property type="entry name" value="AAA_33"/>
    <property type="match status" value="1"/>
</dbReference>
<name>A0ABM9M0H2_9MYCO</name>
<dbReference type="EMBL" id="OY726397">
    <property type="protein sequence ID" value="CAJ1507924.1"/>
    <property type="molecule type" value="Genomic_DNA"/>
</dbReference>
<dbReference type="RefSeq" id="WP_308479039.1">
    <property type="nucleotide sequence ID" value="NZ_OY726397.1"/>
</dbReference>